<protein>
    <submittedName>
        <fullName evidence="2">GNAT family N-acetyltransferase</fullName>
        <ecNumber evidence="2">2.3.1.-</ecNumber>
    </submittedName>
</protein>
<evidence type="ECO:0000259" key="1">
    <source>
        <dbReference type="PROSITE" id="PS51186"/>
    </source>
</evidence>
<dbReference type="EMBL" id="JAGTPX010000008">
    <property type="protein sequence ID" value="MBR8669934.1"/>
    <property type="molecule type" value="Genomic_DNA"/>
</dbReference>
<gene>
    <name evidence="2" type="ORF">KD144_10300</name>
</gene>
<comment type="caution">
    <text evidence="2">The sequence shown here is derived from an EMBL/GenBank/DDBJ whole genome shotgun (WGS) entry which is preliminary data.</text>
</comment>
<sequence>MEKVTYSNTHKEGKRIKESSNWIHVHNAEMLLQYDSNYIQFKTMPTIKQFEMAEEYLKEFHQRNGQKHLKFIFPENKRFTKELLEYIVRTLHYEVGMTELYAIDPNEFPVLYHKEEIVIQEVTEENFEDYLQLEYNQDLEYGIDFAKGKTEIYRKNFKDSQFLQIIAYYKGKAAGALEVIIADKTVEIDGIFVIEELQRKGIATRMQRMVMDLFPDKTIILLADGEDTPREMYQRQNYKKQGFQYEALKENFDEPTDSSD</sequence>
<dbReference type="SUPFAM" id="SSF55729">
    <property type="entry name" value="Acyl-CoA N-acyltransferases (Nat)"/>
    <property type="match status" value="1"/>
</dbReference>
<dbReference type="GO" id="GO:0016747">
    <property type="term" value="F:acyltransferase activity, transferring groups other than amino-acyl groups"/>
    <property type="evidence" value="ECO:0007669"/>
    <property type="project" value="InterPro"/>
</dbReference>
<evidence type="ECO:0000313" key="2">
    <source>
        <dbReference type="EMBL" id="MBR8669934.1"/>
    </source>
</evidence>
<dbReference type="EC" id="2.3.1.-" evidence="2"/>
<dbReference type="RefSeq" id="WP_212118758.1">
    <property type="nucleotide sequence ID" value="NZ_JAGTPX020000009.1"/>
</dbReference>
<dbReference type="Pfam" id="PF00583">
    <property type="entry name" value="Acetyltransf_1"/>
    <property type="match status" value="1"/>
</dbReference>
<dbReference type="InterPro" id="IPR000182">
    <property type="entry name" value="GNAT_dom"/>
</dbReference>
<organism evidence="2">
    <name type="scientific">Niallia circulans</name>
    <name type="common">Bacillus circulans</name>
    <dbReference type="NCBI Taxonomy" id="1397"/>
    <lineage>
        <taxon>Bacteria</taxon>
        <taxon>Bacillati</taxon>
        <taxon>Bacillota</taxon>
        <taxon>Bacilli</taxon>
        <taxon>Bacillales</taxon>
        <taxon>Bacillaceae</taxon>
        <taxon>Niallia</taxon>
    </lineage>
</organism>
<proteinExistence type="predicted"/>
<accession>A0A941GGQ2</accession>
<dbReference type="Pfam" id="PF18467">
    <property type="entry name" value="DUF5613"/>
    <property type="match status" value="1"/>
</dbReference>
<dbReference type="PROSITE" id="PS51186">
    <property type="entry name" value="GNAT"/>
    <property type="match status" value="1"/>
</dbReference>
<dbReference type="CDD" id="cd04301">
    <property type="entry name" value="NAT_SF"/>
    <property type="match status" value="1"/>
</dbReference>
<feature type="domain" description="N-acetyltransferase" evidence="1">
    <location>
        <begin position="117"/>
        <end position="260"/>
    </location>
</feature>
<dbReference type="Gene3D" id="3.40.630.30">
    <property type="match status" value="1"/>
</dbReference>
<keyword evidence="2" id="KW-0808">Transferase</keyword>
<dbReference type="InterPro" id="IPR040549">
    <property type="entry name" value="DUF5613"/>
</dbReference>
<dbReference type="InterPro" id="IPR016181">
    <property type="entry name" value="Acyl_CoA_acyltransferase"/>
</dbReference>
<name>A0A941GGQ2_NIACI</name>
<reference evidence="2" key="1">
    <citation type="submission" date="2021-04" db="EMBL/GenBank/DDBJ databases">
        <title>Genomic analysis of electroactive and textile dye degrading Bacillus circulans strain: DC10 isolated from constructed wetland-microbial fuel cells treating textile dye wastewaters.</title>
        <authorList>
            <person name="Patel D.U."/>
            <person name="Desai C.R."/>
        </authorList>
    </citation>
    <scope>NUCLEOTIDE SEQUENCE</scope>
    <source>
        <strain evidence="2">DC10</strain>
    </source>
</reference>
<keyword evidence="2" id="KW-0012">Acyltransferase</keyword>
<dbReference type="AlphaFoldDB" id="A0A941GGQ2"/>